<dbReference type="EMBL" id="UYRX01000777">
    <property type="protein sequence ID" value="VDK86147.1"/>
    <property type="molecule type" value="Genomic_DNA"/>
</dbReference>
<dbReference type="Proteomes" id="UP000277928">
    <property type="component" value="Unassembled WGS sequence"/>
</dbReference>
<dbReference type="OrthoDB" id="5845649at2759"/>
<dbReference type="OMA" id="PLDCTCY"/>
<feature type="compositionally biased region" description="Pro residues" evidence="3">
    <location>
        <begin position="168"/>
        <end position="177"/>
    </location>
</feature>
<dbReference type="AlphaFoldDB" id="A0A3P6TLR9"/>
<sequence>MFPFYGALDEPHGDHQVNLHGNPLDCTCYVQELKHHMLDRYAYRRELQYERTCCLTPEHLQGIPVYRLNQIADCTFLFGARYGLSQLSEITILFLFLIIFALSAALLIFFAYSRLERRQKKKKYADVSQSQSRIALTLSQHLSNSPTSLTGPPTPPPESPISGISTKIPPPPILTSI</sequence>
<keyword evidence="4" id="KW-0472">Membrane</keyword>
<feature type="transmembrane region" description="Helical" evidence="4">
    <location>
        <begin position="90"/>
        <end position="112"/>
    </location>
</feature>
<keyword evidence="4" id="KW-1133">Transmembrane helix</keyword>
<dbReference type="STRING" id="42156.A0A3P6TLR9"/>
<dbReference type="InterPro" id="IPR032675">
    <property type="entry name" value="LRR_dom_sf"/>
</dbReference>
<evidence type="ECO:0000256" key="4">
    <source>
        <dbReference type="SAM" id="Phobius"/>
    </source>
</evidence>
<name>A0A3P6TLR9_LITSI</name>
<gene>
    <name evidence="6" type="ORF">NLS_LOCUS7471</name>
</gene>
<feature type="domain" description="LRRCT" evidence="5">
    <location>
        <begin position="22"/>
        <end position="75"/>
    </location>
</feature>
<evidence type="ECO:0000313" key="7">
    <source>
        <dbReference type="Proteomes" id="UP000277928"/>
    </source>
</evidence>
<dbReference type="InterPro" id="IPR000483">
    <property type="entry name" value="Cys-rich_flank_reg_C"/>
</dbReference>
<dbReference type="Gene3D" id="3.80.10.10">
    <property type="entry name" value="Ribonuclease Inhibitor"/>
    <property type="match status" value="1"/>
</dbReference>
<accession>A0A3P6TLR9</accession>
<organism evidence="6 7">
    <name type="scientific">Litomosoides sigmodontis</name>
    <name type="common">Filarial nematode worm</name>
    <dbReference type="NCBI Taxonomy" id="42156"/>
    <lineage>
        <taxon>Eukaryota</taxon>
        <taxon>Metazoa</taxon>
        <taxon>Ecdysozoa</taxon>
        <taxon>Nematoda</taxon>
        <taxon>Chromadorea</taxon>
        <taxon>Rhabditida</taxon>
        <taxon>Spirurina</taxon>
        <taxon>Spiruromorpha</taxon>
        <taxon>Filarioidea</taxon>
        <taxon>Onchocercidae</taxon>
        <taxon>Litomosoides</taxon>
    </lineage>
</organism>
<feature type="region of interest" description="Disordered" evidence="3">
    <location>
        <begin position="139"/>
        <end position="177"/>
    </location>
</feature>
<reference evidence="6 7" key="1">
    <citation type="submission" date="2018-08" db="EMBL/GenBank/DDBJ databases">
        <authorList>
            <person name="Laetsch R D."/>
            <person name="Stevens L."/>
            <person name="Kumar S."/>
            <person name="Blaxter L. M."/>
        </authorList>
    </citation>
    <scope>NUCLEOTIDE SEQUENCE [LARGE SCALE GENOMIC DNA]</scope>
</reference>
<keyword evidence="2" id="KW-0732">Signal</keyword>
<dbReference type="SMART" id="SM00082">
    <property type="entry name" value="LRRCT"/>
    <property type="match status" value="1"/>
</dbReference>
<keyword evidence="4" id="KW-0812">Transmembrane</keyword>
<evidence type="ECO:0000256" key="1">
    <source>
        <dbReference type="ARBA" id="ARBA00022614"/>
    </source>
</evidence>
<keyword evidence="7" id="KW-1185">Reference proteome</keyword>
<evidence type="ECO:0000256" key="2">
    <source>
        <dbReference type="ARBA" id="ARBA00022729"/>
    </source>
</evidence>
<evidence type="ECO:0000313" key="6">
    <source>
        <dbReference type="EMBL" id="VDK86147.1"/>
    </source>
</evidence>
<keyword evidence="1" id="KW-0433">Leucine-rich repeat</keyword>
<protein>
    <recommendedName>
        <fullName evidence="5">LRRCT domain-containing protein</fullName>
    </recommendedName>
</protein>
<evidence type="ECO:0000256" key="3">
    <source>
        <dbReference type="SAM" id="MobiDB-lite"/>
    </source>
</evidence>
<evidence type="ECO:0000259" key="5">
    <source>
        <dbReference type="SMART" id="SM00082"/>
    </source>
</evidence>
<proteinExistence type="predicted"/>
<feature type="compositionally biased region" description="Low complexity" evidence="3">
    <location>
        <begin position="142"/>
        <end position="151"/>
    </location>
</feature>